<accession>A3DM87</accession>
<organism evidence="2 3">
    <name type="scientific">Staphylothermus marinus (strain ATCC 43588 / DSM 3639 / JCM 9404 / F1)</name>
    <dbReference type="NCBI Taxonomy" id="399550"/>
    <lineage>
        <taxon>Archaea</taxon>
        <taxon>Thermoproteota</taxon>
        <taxon>Thermoprotei</taxon>
        <taxon>Desulfurococcales</taxon>
        <taxon>Desulfurococcaceae</taxon>
        <taxon>Staphylothermus</taxon>
    </lineage>
</organism>
<keyword evidence="3" id="KW-1185">Reference proteome</keyword>
<evidence type="ECO:0000256" key="1">
    <source>
        <dbReference type="SAM" id="Phobius"/>
    </source>
</evidence>
<keyword evidence="1" id="KW-0472">Membrane</keyword>
<feature type="transmembrane region" description="Helical" evidence="1">
    <location>
        <begin position="107"/>
        <end position="128"/>
    </location>
</feature>
<dbReference type="eggNOG" id="arCOG08884">
    <property type="taxonomic scope" value="Archaea"/>
</dbReference>
<reference evidence="2 3" key="2">
    <citation type="journal article" date="2009" name="Stand. Genomic Sci.">
        <title>Complete genome sequence of Staphylothermus marinus Stetter and Fiala 1986 type strain F1.</title>
        <authorList>
            <person name="Anderson I.J."/>
            <person name="Sun H."/>
            <person name="Lapidus A."/>
            <person name="Copeland A."/>
            <person name="Glavina Del Rio T."/>
            <person name="Tice H."/>
            <person name="Dalin E."/>
            <person name="Lucas S."/>
            <person name="Barry K."/>
            <person name="Land M."/>
            <person name="Richardson P."/>
            <person name="Huber H."/>
            <person name="Kyrpides N.C."/>
        </authorList>
    </citation>
    <scope>NUCLEOTIDE SEQUENCE [LARGE SCALE GENOMIC DNA]</scope>
    <source>
        <strain evidence="3">ATCC 43588 / DSM 3639 / JCM 9404 / F1</strain>
    </source>
</reference>
<sequence>MDSVVGMTRIKKELLGHLLEYGYVIEKVSTLILAIVFLITIIVIPNWYRTFLNYSLNPQLYGVRYIGTSILITVLMLVNAFIAYLIPHFAPSLRPRGFRMLRDRRTLSIYLALIASLLSLSILSYVLLVSQLLM</sequence>
<keyword evidence="1" id="KW-0812">Transmembrane</keyword>
<dbReference type="AlphaFoldDB" id="A3DM87"/>
<gene>
    <name evidence="2" type="ordered locus">Smar_0641</name>
</gene>
<dbReference type="STRING" id="399550.Smar_0641"/>
<dbReference type="HOGENOM" id="CLU_1912254_0_0_2"/>
<dbReference type="KEGG" id="smr:Smar_0641"/>
<feature type="transmembrane region" description="Helical" evidence="1">
    <location>
        <begin position="21"/>
        <end position="45"/>
    </location>
</feature>
<name>A3DM87_STAMF</name>
<evidence type="ECO:0000313" key="3">
    <source>
        <dbReference type="Proteomes" id="UP000000254"/>
    </source>
</evidence>
<dbReference type="EMBL" id="CP000575">
    <property type="protein sequence ID" value="ABN69747.1"/>
    <property type="molecule type" value="Genomic_DNA"/>
</dbReference>
<feature type="transmembrane region" description="Helical" evidence="1">
    <location>
        <begin position="65"/>
        <end position="86"/>
    </location>
</feature>
<protein>
    <submittedName>
        <fullName evidence="2">Uncharacterized protein</fullName>
    </submittedName>
</protein>
<proteinExistence type="predicted"/>
<reference evidence="3" key="1">
    <citation type="journal article" date="2009" name="BMC Genomics">
        <title>The complete genome sequence of Staphylothermus marinus reveals differences in sulfur metabolism among heterotrophic Crenarchaeota.</title>
        <authorList>
            <person name="Anderson I.J."/>
            <person name="Dharmarajan L."/>
            <person name="Rodriguez J."/>
            <person name="Hooper S."/>
            <person name="Porat I."/>
            <person name="Ulrich L.E."/>
            <person name="Elkins J.G."/>
            <person name="Mavromatis K."/>
            <person name="Sun H."/>
            <person name="Land M."/>
            <person name="Lapidus A."/>
            <person name="Lucas S."/>
            <person name="Barry K."/>
            <person name="Huber H."/>
            <person name="Zhulin I.B."/>
            <person name="Whitman W.B."/>
            <person name="Mukhopadhyay B."/>
            <person name="Woese C."/>
            <person name="Bristow J."/>
            <person name="Kyrpides N."/>
        </authorList>
    </citation>
    <scope>NUCLEOTIDE SEQUENCE [LARGE SCALE GENOMIC DNA]</scope>
    <source>
        <strain evidence="3">ATCC 43588 / DSM 3639 / JCM 9404 / F1</strain>
    </source>
</reference>
<dbReference type="Proteomes" id="UP000000254">
    <property type="component" value="Chromosome"/>
</dbReference>
<keyword evidence="1" id="KW-1133">Transmembrane helix</keyword>
<evidence type="ECO:0000313" key="2">
    <source>
        <dbReference type="EMBL" id="ABN69747.1"/>
    </source>
</evidence>